<dbReference type="Gene3D" id="1.10.437.10">
    <property type="entry name" value="Blc2-like"/>
    <property type="match status" value="1"/>
</dbReference>
<evidence type="ECO:0000256" key="2">
    <source>
        <dbReference type="ARBA" id="ARBA00022703"/>
    </source>
</evidence>
<dbReference type="GO" id="GO:0005741">
    <property type="term" value="C:mitochondrial outer membrane"/>
    <property type="evidence" value="ECO:0007669"/>
    <property type="project" value="TreeGrafter"/>
</dbReference>
<sequence length="211" mass="24641">MASVVMPQSFCTKRRNSQTLAPLIMPPRDVQFPSDYDDVAEEGKMLFNRFVLFRMEQEQVEDNKQQAAISDETYIDPMWIKAGRELRIMADEFARTRSREEIGVENITYEQFKELLSELFSQGHITKERVMMLFFFCSDVAVRTVSCSVEMCKRFMHWSLTFITQCVCRWVRENGGWEDVLVVDRMPTLRPVLAAGAVCCVVYFAVKYYKS</sequence>
<name>V3ZQS5_LOTGI</name>
<dbReference type="SUPFAM" id="SSF56854">
    <property type="entry name" value="Bcl-2 inhibitors of programmed cell death"/>
    <property type="match status" value="1"/>
</dbReference>
<evidence type="ECO:0000313" key="5">
    <source>
        <dbReference type="Proteomes" id="UP000030746"/>
    </source>
</evidence>
<dbReference type="GO" id="GO:0042981">
    <property type="term" value="P:regulation of apoptotic process"/>
    <property type="evidence" value="ECO:0007669"/>
    <property type="project" value="InterPro"/>
</dbReference>
<feature type="domain" description="Bcl-2 Bcl-2 homology region 1-3" evidence="3">
    <location>
        <begin position="92"/>
        <end position="177"/>
    </location>
</feature>
<dbReference type="RefSeq" id="XP_009062684.1">
    <property type="nucleotide sequence ID" value="XM_009064436.1"/>
</dbReference>
<proteinExistence type="inferred from homology"/>
<dbReference type="InterPro" id="IPR002475">
    <property type="entry name" value="Bcl2-like"/>
</dbReference>
<dbReference type="InterPro" id="IPR036834">
    <property type="entry name" value="Bcl-2-like_sf"/>
</dbReference>
<dbReference type="GO" id="GO:0097192">
    <property type="term" value="P:extrinsic apoptotic signaling pathway in absence of ligand"/>
    <property type="evidence" value="ECO:0007669"/>
    <property type="project" value="TreeGrafter"/>
</dbReference>
<dbReference type="STRING" id="225164.V3ZQS5"/>
<organism evidence="4 5">
    <name type="scientific">Lottia gigantea</name>
    <name type="common">Giant owl limpet</name>
    <dbReference type="NCBI Taxonomy" id="225164"/>
    <lineage>
        <taxon>Eukaryota</taxon>
        <taxon>Metazoa</taxon>
        <taxon>Spiralia</taxon>
        <taxon>Lophotrochozoa</taxon>
        <taxon>Mollusca</taxon>
        <taxon>Gastropoda</taxon>
        <taxon>Patellogastropoda</taxon>
        <taxon>Lottioidea</taxon>
        <taxon>Lottiidae</taxon>
        <taxon>Lottia</taxon>
    </lineage>
</organism>
<gene>
    <name evidence="4" type="ORF">LOTGIDRAFT_235302</name>
</gene>
<evidence type="ECO:0000313" key="4">
    <source>
        <dbReference type="EMBL" id="ESO86707.1"/>
    </source>
</evidence>
<dbReference type="GO" id="GO:0051400">
    <property type="term" value="F:BH domain binding"/>
    <property type="evidence" value="ECO:0007669"/>
    <property type="project" value="TreeGrafter"/>
</dbReference>
<dbReference type="Pfam" id="PF00452">
    <property type="entry name" value="Bcl-2"/>
    <property type="match status" value="1"/>
</dbReference>
<accession>V3ZQS5</accession>
<dbReference type="CTD" id="20249811"/>
<dbReference type="PROSITE" id="PS50062">
    <property type="entry name" value="BCL2_FAMILY"/>
    <property type="match status" value="1"/>
</dbReference>
<dbReference type="HOGENOM" id="CLU_1306111_0_0_1"/>
<dbReference type="AlphaFoldDB" id="V3ZQS5"/>
<dbReference type="GeneID" id="20249811"/>
<dbReference type="KEGG" id="lgi:LOTGIDRAFT_235302"/>
<dbReference type="PANTHER" id="PTHR11256">
    <property type="entry name" value="BCL-2 RELATED"/>
    <property type="match status" value="1"/>
</dbReference>
<dbReference type="GO" id="GO:0008630">
    <property type="term" value="P:intrinsic apoptotic signaling pathway in response to DNA damage"/>
    <property type="evidence" value="ECO:0007669"/>
    <property type="project" value="TreeGrafter"/>
</dbReference>
<dbReference type="GO" id="GO:0001836">
    <property type="term" value="P:release of cytochrome c from mitochondria"/>
    <property type="evidence" value="ECO:0007669"/>
    <property type="project" value="TreeGrafter"/>
</dbReference>
<dbReference type="PANTHER" id="PTHR11256:SF21">
    <property type="entry name" value="BCL-2 BCL-2 HOMOLOGY REGION 1-3 DOMAIN-CONTAINING PROTEIN"/>
    <property type="match status" value="1"/>
</dbReference>
<dbReference type="Proteomes" id="UP000030746">
    <property type="component" value="Unassembled WGS sequence"/>
</dbReference>
<evidence type="ECO:0000256" key="1">
    <source>
        <dbReference type="ARBA" id="ARBA00009458"/>
    </source>
</evidence>
<protein>
    <recommendedName>
        <fullName evidence="3">Bcl-2 Bcl-2 homology region 1-3 domain-containing protein</fullName>
    </recommendedName>
</protein>
<dbReference type="EMBL" id="KB203019">
    <property type="protein sequence ID" value="ESO86707.1"/>
    <property type="molecule type" value="Genomic_DNA"/>
</dbReference>
<comment type="similarity">
    <text evidence="1">Belongs to the Bcl-2 family.</text>
</comment>
<keyword evidence="2" id="KW-0053">Apoptosis</keyword>
<dbReference type="OrthoDB" id="6080198at2759"/>
<dbReference type="InterPro" id="IPR046371">
    <property type="entry name" value="Bcl-2_BH1-3"/>
</dbReference>
<keyword evidence="5" id="KW-1185">Reference proteome</keyword>
<evidence type="ECO:0000259" key="3">
    <source>
        <dbReference type="Pfam" id="PF00452"/>
    </source>
</evidence>
<reference evidence="4 5" key="1">
    <citation type="journal article" date="2013" name="Nature">
        <title>Insights into bilaterian evolution from three spiralian genomes.</title>
        <authorList>
            <person name="Simakov O."/>
            <person name="Marletaz F."/>
            <person name="Cho S.J."/>
            <person name="Edsinger-Gonzales E."/>
            <person name="Havlak P."/>
            <person name="Hellsten U."/>
            <person name="Kuo D.H."/>
            <person name="Larsson T."/>
            <person name="Lv J."/>
            <person name="Arendt D."/>
            <person name="Savage R."/>
            <person name="Osoegawa K."/>
            <person name="de Jong P."/>
            <person name="Grimwood J."/>
            <person name="Chapman J.A."/>
            <person name="Shapiro H."/>
            <person name="Aerts A."/>
            <person name="Otillar R.P."/>
            <person name="Terry A.Y."/>
            <person name="Boore J.L."/>
            <person name="Grigoriev I.V."/>
            <person name="Lindberg D.R."/>
            <person name="Seaver E.C."/>
            <person name="Weisblat D.A."/>
            <person name="Putnam N.H."/>
            <person name="Rokhsar D.S."/>
        </authorList>
    </citation>
    <scope>NUCLEOTIDE SEQUENCE [LARGE SCALE GENOMIC DNA]</scope>
</reference>
<dbReference type="OMA" id="KNPMWAK"/>
<dbReference type="InterPro" id="IPR026298">
    <property type="entry name" value="Bcl-2_fam"/>
</dbReference>